<dbReference type="Proteomes" id="UP001162880">
    <property type="component" value="Unassembled WGS sequence"/>
</dbReference>
<dbReference type="SMART" id="SM00829">
    <property type="entry name" value="PKS_ER"/>
    <property type="match status" value="1"/>
</dbReference>
<dbReference type="InterPro" id="IPR020843">
    <property type="entry name" value="ER"/>
</dbReference>
<proteinExistence type="predicted"/>
<dbReference type="InterPro" id="IPR036291">
    <property type="entry name" value="NAD(P)-bd_dom_sf"/>
</dbReference>
<dbReference type="PANTHER" id="PTHR43205">
    <property type="entry name" value="PROSTAGLANDIN REDUCTASE"/>
    <property type="match status" value="1"/>
</dbReference>
<dbReference type="Gene3D" id="3.90.180.10">
    <property type="entry name" value="Medium-chain alcohol dehydrogenases, catalytic domain"/>
    <property type="match status" value="1"/>
</dbReference>
<dbReference type="SUPFAM" id="SSF50129">
    <property type="entry name" value="GroES-like"/>
    <property type="match status" value="1"/>
</dbReference>
<dbReference type="CDD" id="cd05288">
    <property type="entry name" value="PGDH"/>
    <property type="match status" value="1"/>
</dbReference>
<dbReference type="SUPFAM" id="SSF51735">
    <property type="entry name" value="NAD(P)-binding Rossmann-fold domains"/>
    <property type="match status" value="1"/>
</dbReference>
<protein>
    <submittedName>
        <fullName evidence="3">NADP-dependent oxidoreductase</fullName>
    </submittedName>
</protein>
<gene>
    <name evidence="3" type="ORF">MTR64_19480</name>
</gene>
<sequence length="333" mass="35358">MTSNKVVRVTSRADGIPSAANFAVADEVLPRCPEGGCLVEVIFAAVDPGMRGWLSRERNYMTVGDGEIMRANGVGRVVESRSAQYSAGDLVYGWLGWQQFAAASADDLLWKIDLADAPAEYWLSALGLNGLTAWVGIRHLGRVQAGDTVMVTTCAGGVGSIAGQLAKASGARVVGITGGDDKVSIATSEFGYDAALNYKGEGSLAEAVGRACPQGIDLFFDNTAGSIADAVFPALNTRARIIQCGTAAVSSWNPVPQGPRRERDVLTRRLSWQGFIVFDHFRVFDQAFAEIKGLIAGGDLHVRHEILEGLEHALGAIGHLYSGKNAGRLIIRP</sequence>
<dbReference type="EMBL" id="JALHLE010000042">
    <property type="protein sequence ID" value="MCJ2180758.1"/>
    <property type="molecule type" value="Genomic_DNA"/>
</dbReference>
<dbReference type="InterPro" id="IPR041694">
    <property type="entry name" value="ADH_N_2"/>
</dbReference>
<dbReference type="Gene3D" id="3.40.50.720">
    <property type="entry name" value="NAD(P)-binding Rossmann-like Domain"/>
    <property type="match status" value="1"/>
</dbReference>
<keyword evidence="1" id="KW-0560">Oxidoreductase</keyword>
<dbReference type="InterPro" id="IPR013149">
    <property type="entry name" value="ADH-like_C"/>
</dbReference>
<comment type="caution">
    <text evidence="3">The sequence shown here is derived from an EMBL/GenBank/DDBJ whole genome shotgun (WGS) entry which is preliminary data.</text>
</comment>
<dbReference type="InterPro" id="IPR045010">
    <property type="entry name" value="MDR_fam"/>
</dbReference>
<evidence type="ECO:0000313" key="3">
    <source>
        <dbReference type="EMBL" id="MCJ2180758.1"/>
    </source>
</evidence>
<dbReference type="Pfam" id="PF00107">
    <property type="entry name" value="ADH_zinc_N"/>
    <property type="match status" value="1"/>
</dbReference>
<dbReference type="PANTHER" id="PTHR43205:SF42">
    <property type="entry name" value="ALCOHOL DEHYDROGENASE, ZINC-CONTAINING (AFU_ORTHOLOGUE AFUA_7G04530)"/>
    <property type="match status" value="1"/>
</dbReference>
<dbReference type="RefSeq" id="WP_243996206.1">
    <property type="nucleotide sequence ID" value="NZ_JALHLE010000042.1"/>
</dbReference>
<evidence type="ECO:0000259" key="2">
    <source>
        <dbReference type="SMART" id="SM00829"/>
    </source>
</evidence>
<evidence type="ECO:0000313" key="4">
    <source>
        <dbReference type="Proteomes" id="UP001162880"/>
    </source>
</evidence>
<reference evidence="3" key="1">
    <citation type="submission" date="2022-03" db="EMBL/GenBank/DDBJ databases">
        <title>Identification of a novel bacterium isolated from mangrove sediments.</title>
        <authorList>
            <person name="Pan X."/>
        </authorList>
    </citation>
    <scope>NUCLEOTIDE SEQUENCE</scope>
    <source>
        <strain evidence="3">B2580</strain>
    </source>
</reference>
<dbReference type="Pfam" id="PF16884">
    <property type="entry name" value="ADH_N_2"/>
    <property type="match status" value="1"/>
</dbReference>
<evidence type="ECO:0000256" key="1">
    <source>
        <dbReference type="ARBA" id="ARBA00023002"/>
    </source>
</evidence>
<dbReference type="InterPro" id="IPR011032">
    <property type="entry name" value="GroES-like_sf"/>
</dbReference>
<organism evidence="3 4">
    <name type="scientific">Novosphingobium album</name>
    <name type="common">ex Hu et al. 2023</name>
    <dbReference type="NCBI Taxonomy" id="2930093"/>
    <lineage>
        <taxon>Bacteria</taxon>
        <taxon>Pseudomonadati</taxon>
        <taxon>Pseudomonadota</taxon>
        <taxon>Alphaproteobacteria</taxon>
        <taxon>Sphingomonadales</taxon>
        <taxon>Sphingomonadaceae</taxon>
        <taxon>Novosphingobium</taxon>
    </lineage>
</organism>
<accession>A0ABT0B6Y2</accession>
<keyword evidence="4" id="KW-1185">Reference proteome</keyword>
<feature type="domain" description="Enoyl reductase (ER)" evidence="2">
    <location>
        <begin position="15"/>
        <end position="331"/>
    </location>
</feature>
<name>A0ABT0B6Y2_9SPHN</name>